<dbReference type="PANTHER" id="PTHR11647:SF1">
    <property type="entry name" value="COLLAPSIN RESPONSE MEDIATOR PROTEIN"/>
    <property type="match status" value="1"/>
</dbReference>
<dbReference type="Gene3D" id="3.20.20.140">
    <property type="entry name" value="Metal-dependent hydrolases"/>
    <property type="match status" value="2"/>
</dbReference>
<dbReference type="InterPro" id="IPR032466">
    <property type="entry name" value="Metal_Hydrolase"/>
</dbReference>
<dbReference type="RefSeq" id="WP_220195680.1">
    <property type="nucleotide sequence ID" value="NZ_BNJF01000002.1"/>
</dbReference>
<dbReference type="GO" id="GO:0016812">
    <property type="term" value="F:hydrolase activity, acting on carbon-nitrogen (but not peptide) bonds, in cyclic amides"/>
    <property type="evidence" value="ECO:0007669"/>
    <property type="project" value="TreeGrafter"/>
</dbReference>
<organism evidence="3 4">
    <name type="scientific">Ktedonospora formicarum</name>
    <dbReference type="NCBI Taxonomy" id="2778364"/>
    <lineage>
        <taxon>Bacteria</taxon>
        <taxon>Bacillati</taxon>
        <taxon>Chloroflexota</taxon>
        <taxon>Ktedonobacteria</taxon>
        <taxon>Ktedonobacterales</taxon>
        <taxon>Ktedonobacteraceae</taxon>
        <taxon>Ktedonospora</taxon>
    </lineage>
</organism>
<dbReference type="InterPro" id="IPR013108">
    <property type="entry name" value="Amidohydro_3"/>
</dbReference>
<evidence type="ECO:0000313" key="4">
    <source>
        <dbReference type="Proteomes" id="UP000612362"/>
    </source>
</evidence>
<dbReference type="Pfam" id="PF07969">
    <property type="entry name" value="Amidohydro_3"/>
    <property type="match status" value="1"/>
</dbReference>
<evidence type="ECO:0000313" key="3">
    <source>
        <dbReference type="EMBL" id="GHO46296.1"/>
    </source>
</evidence>
<name>A0A8J3I002_9CHLR</name>
<dbReference type="InterPro" id="IPR011059">
    <property type="entry name" value="Metal-dep_hydrolase_composite"/>
</dbReference>
<dbReference type="SUPFAM" id="SSF51338">
    <property type="entry name" value="Composite domain of metallo-dependent hydrolases"/>
    <property type="match status" value="1"/>
</dbReference>
<accession>A0A8J3I002</accession>
<dbReference type="PANTHER" id="PTHR11647">
    <property type="entry name" value="HYDRANTOINASE/DIHYDROPYRIMIDINASE FAMILY MEMBER"/>
    <property type="match status" value="1"/>
</dbReference>
<dbReference type="GO" id="GO:0005829">
    <property type="term" value="C:cytosol"/>
    <property type="evidence" value="ECO:0007669"/>
    <property type="project" value="TreeGrafter"/>
</dbReference>
<evidence type="ECO:0000259" key="2">
    <source>
        <dbReference type="Pfam" id="PF07969"/>
    </source>
</evidence>
<reference evidence="3" key="1">
    <citation type="submission" date="2020-10" db="EMBL/GenBank/DDBJ databases">
        <title>Taxonomic study of unclassified bacteria belonging to the class Ktedonobacteria.</title>
        <authorList>
            <person name="Yabe S."/>
            <person name="Wang C.M."/>
            <person name="Zheng Y."/>
            <person name="Sakai Y."/>
            <person name="Cavaletti L."/>
            <person name="Monciardini P."/>
            <person name="Donadio S."/>
        </authorList>
    </citation>
    <scope>NUCLEOTIDE SEQUENCE</scope>
    <source>
        <strain evidence="3">SOSP1-1</strain>
    </source>
</reference>
<evidence type="ECO:0000256" key="1">
    <source>
        <dbReference type="SAM" id="MobiDB-lite"/>
    </source>
</evidence>
<dbReference type="InterPro" id="IPR023100">
    <property type="entry name" value="D-aminoacylase_insert_dom_sf"/>
</dbReference>
<dbReference type="Gene3D" id="3.30.1490.130">
    <property type="entry name" value="D-aminoacylase. Domain 3"/>
    <property type="match status" value="1"/>
</dbReference>
<feature type="domain" description="Amidohydrolase 3" evidence="2">
    <location>
        <begin position="51"/>
        <end position="527"/>
    </location>
</feature>
<dbReference type="CDD" id="cd01297">
    <property type="entry name" value="D-aminoacylase"/>
    <property type="match status" value="1"/>
</dbReference>
<dbReference type="Proteomes" id="UP000612362">
    <property type="component" value="Unassembled WGS sequence"/>
</dbReference>
<proteinExistence type="predicted"/>
<dbReference type="Gene3D" id="2.30.40.10">
    <property type="entry name" value="Urease, subunit C, domain 1"/>
    <property type="match status" value="1"/>
</dbReference>
<gene>
    <name evidence="3" type="ORF">KSX_44590</name>
</gene>
<dbReference type="SUPFAM" id="SSF51556">
    <property type="entry name" value="Metallo-dependent hydrolases"/>
    <property type="match status" value="1"/>
</dbReference>
<comment type="caution">
    <text evidence="3">The sequence shown here is derived from an EMBL/GenBank/DDBJ whole genome shotgun (WGS) entry which is preliminary data.</text>
</comment>
<dbReference type="EMBL" id="BNJF01000002">
    <property type="protein sequence ID" value="GHO46296.1"/>
    <property type="molecule type" value="Genomic_DNA"/>
</dbReference>
<dbReference type="AlphaFoldDB" id="A0A8J3I002"/>
<keyword evidence="4" id="KW-1185">Reference proteome</keyword>
<feature type="region of interest" description="Disordered" evidence="1">
    <location>
        <begin position="532"/>
        <end position="553"/>
    </location>
</feature>
<dbReference type="GO" id="GO:0016811">
    <property type="term" value="F:hydrolase activity, acting on carbon-nitrogen (but not peptide) bonds, in linear amides"/>
    <property type="evidence" value="ECO:0007669"/>
    <property type="project" value="InterPro"/>
</dbReference>
<dbReference type="InterPro" id="IPR050378">
    <property type="entry name" value="Metallo-dep_Hydrolases_sf"/>
</dbReference>
<sequence>MTIGSIETLIRGAQIVDGSGNPWYYGDIAIEGSHIRSIMPPGQISTGAAREVVEAEGLVASPGFIDILSHSHIPLFHDAHDLSKITQGVTTEIMGEGWTPAPVGGHIADSLADLSQREHALAGEWVEKAKDWTRFRHWLEALVRRGVSPNVGSFLGGGTLREYAMGLRMGTPTPDELSTMRRVMAEAMEDGAFGVSYALIYPPDTYTTTDELIEVAKIASRYGGIYISHLRSEGAQLLDAIEEAIAIGKAANLPVEIYHLKASGSQNWFRMEEAIKRIQQARDSGLDVTADMYPYVGSGTGLTSILPPWLAEGGSLYERLNDSAIRDKVRAEVLNPSGDWEAMAHGIGAEGVMPIGFERPENQIYVGRRLSEIAAMRGQHWIDATFDLLVSEQQRIFTIYFSMDENNVKQGLRQPWVTISTDAGGVDPAWAKTELGPTHPRAYGTYPRVLGKYVREERLFSLEEAVRKMTGAVATRLRLRERGLLRPGYYADIVLFDPQIISDRATFADAHQLSTGVHHVWVNGTRVIAQGQHTGATPGQFVKGPGTHNSKNM</sequence>
<protein>
    <submittedName>
        <fullName evidence="3">Aminoacylase</fullName>
    </submittedName>
</protein>